<evidence type="ECO:0000313" key="1">
    <source>
        <dbReference type="EMBL" id="GFY62671.1"/>
    </source>
</evidence>
<comment type="caution">
    <text evidence="1">The sequence shown here is derived from an EMBL/GenBank/DDBJ whole genome shotgun (WGS) entry which is preliminary data.</text>
</comment>
<reference evidence="1" key="1">
    <citation type="submission" date="2020-08" db="EMBL/GenBank/DDBJ databases">
        <title>Multicomponent nature underlies the extraordinary mechanical properties of spider dragline silk.</title>
        <authorList>
            <person name="Kono N."/>
            <person name="Nakamura H."/>
            <person name="Mori M."/>
            <person name="Yoshida Y."/>
            <person name="Ohtoshi R."/>
            <person name="Malay A.D."/>
            <person name="Moran D.A.P."/>
            <person name="Tomita M."/>
            <person name="Numata K."/>
            <person name="Arakawa K."/>
        </authorList>
    </citation>
    <scope>NUCLEOTIDE SEQUENCE</scope>
</reference>
<name>A0A8X6Y141_9ARAC</name>
<protein>
    <submittedName>
        <fullName evidence="1">Uncharacterized protein</fullName>
    </submittedName>
</protein>
<organism evidence="1 2">
    <name type="scientific">Trichonephila inaurata madagascariensis</name>
    <dbReference type="NCBI Taxonomy" id="2747483"/>
    <lineage>
        <taxon>Eukaryota</taxon>
        <taxon>Metazoa</taxon>
        <taxon>Ecdysozoa</taxon>
        <taxon>Arthropoda</taxon>
        <taxon>Chelicerata</taxon>
        <taxon>Arachnida</taxon>
        <taxon>Araneae</taxon>
        <taxon>Araneomorphae</taxon>
        <taxon>Entelegynae</taxon>
        <taxon>Araneoidea</taxon>
        <taxon>Nephilidae</taxon>
        <taxon>Trichonephila</taxon>
        <taxon>Trichonephila inaurata</taxon>
    </lineage>
</organism>
<keyword evidence="2" id="KW-1185">Reference proteome</keyword>
<dbReference type="EMBL" id="BMAV01014340">
    <property type="protein sequence ID" value="GFY62671.1"/>
    <property type="molecule type" value="Genomic_DNA"/>
</dbReference>
<evidence type="ECO:0000313" key="2">
    <source>
        <dbReference type="Proteomes" id="UP000886998"/>
    </source>
</evidence>
<dbReference type="Proteomes" id="UP000886998">
    <property type="component" value="Unassembled WGS sequence"/>
</dbReference>
<gene>
    <name evidence="1" type="ORF">TNIN_21031</name>
</gene>
<sequence>MQRGGLLRDFPLINNGVRFKRIRKQNFPKSLSLMQGLKCEVTNVLCSFELIIFTAIALSVHNFQLQ</sequence>
<dbReference type="AlphaFoldDB" id="A0A8X6Y141"/>
<accession>A0A8X6Y141</accession>
<proteinExistence type="predicted"/>